<dbReference type="Gene3D" id="1.10.1220.160">
    <property type="entry name" value="DNA sulphur modification protein DndE"/>
    <property type="match status" value="1"/>
</dbReference>
<accession>A0A382IHH0</accession>
<dbReference type="AlphaFoldDB" id="A0A382IHH0"/>
<organism evidence="1">
    <name type="scientific">marine metagenome</name>
    <dbReference type="NCBI Taxonomy" id="408172"/>
    <lineage>
        <taxon>unclassified sequences</taxon>
        <taxon>metagenomes</taxon>
        <taxon>ecological metagenomes</taxon>
    </lineage>
</organism>
<dbReference type="EMBL" id="UINC01067035">
    <property type="protein sequence ID" value="SVB98323.1"/>
    <property type="molecule type" value="Genomic_DNA"/>
</dbReference>
<dbReference type="InterPro" id="IPR014969">
    <property type="entry name" value="DNA_S_DndE"/>
</dbReference>
<dbReference type="InterPro" id="IPR038472">
    <property type="entry name" value="DndE_sf"/>
</dbReference>
<feature type="non-terminal residue" evidence="1">
    <location>
        <position position="74"/>
    </location>
</feature>
<evidence type="ECO:0000313" key="1">
    <source>
        <dbReference type="EMBL" id="SVB98323.1"/>
    </source>
</evidence>
<protein>
    <submittedName>
        <fullName evidence="1">Uncharacterized protein</fullName>
    </submittedName>
</protein>
<name>A0A382IHH0_9ZZZZ</name>
<sequence length="74" mass="8498">VIDKGNWSNVEMSWSTFGGQYRELYASVLQARCQHDGLEGDQETLAEQFRLHLHRGLTNLVSREETRDLTGFLS</sequence>
<reference evidence="1" key="1">
    <citation type="submission" date="2018-05" db="EMBL/GenBank/DDBJ databases">
        <authorList>
            <person name="Lanie J.A."/>
            <person name="Ng W.-L."/>
            <person name="Kazmierczak K.M."/>
            <person name="Andrzejewski T.M."/>
            <person name="Davidsen T.M."/>
            <person name="Wayne K.J."/>
            <person name="Tettelin H."/>
            <person name="Glass J.I."/>
            <person name="Rusch D."/>
            <person name="Podicherti R."/>
            <person name="Tsui H.-C.T."/>
            <person name="Winkler M.E."/>
        </authorList>
    </citation>
    <scope>NUCLEOTIDE SEQUENCE</scope>
</reference>
<feature type="non-terminal residue" evidence="1">
    <location>
        <position position="1"/>
    </location>
</feature>
<dbReference type="Pfam" id="PF08870">
    <property type="entry name" value="DndE"/>
    <property type="match status" value="1"/>
</dbReference>
<proteinExistence type="predicted"/>
<gene>
    <name evidence="1" type="ORF">METZ01_LOCUS251177</name>
</gene>